<dbReference type="InterPro" id="IPR008893">
    <property type="entry name" value="WGR_domain"/>
</dbReference>
<evidence type="ECO:0000259" key="1">
    <source>
        <dbReference type="PROSITE" id="PS51977"/>
    </source>
</evidence>
<accession>A0ABV4BHV4</accession>
<comment type="caution">
    <text evidence="2">The sequence shown here is derived from an EMBL/GenBank/DDBJ whole genome shotgun (WGS) entry which is preliminary data.</text>
</comment>
<feature type="domain" description="WGR" evidence="1">
    <location>
        <begin position="1"/>
        <end position="81"/>
    </location>
</feature>
<dbReference type="Pfam" id="PF05406">
    <property type="entry name" value="WGR"/>
    <property type="match status" value="1"/>
</dbReference>
<keyword evidence="3" id="KW-1185">Reference proteome</keyword>
<sequence>MPRWINDEKGRYYQAELVQDLFGAWTLITWWGGLGSRRGAMRSTAVASLEAGLERLRRIDKTRLGNGYRRADDRPTSSAPS</sequence>
<organism evidence="2 3">
    <name type="scientific">Thioalkalicoccus limnaeus</name>
    <dbReference type="NCBI Taxonomy" id="120681"/>
    <lineage>
        <taxon>Bacteria</taxon>
        <taxon>Pseudomonadati</taxon>
        <taxon>Pseudomonadota</taxon>
        <taxon>Gammaproteobacteria</taxon>
        <taxon>Chromatiales</taxon>
        <taxon>Chromatiaceae</taxon>
        <taxon>Thioalkalicoccus</taxon>
    </lineage>
</organism>
<name>A0ABV4BHV4_9GAMM</name>
<reference evidence="2 3" key="1">
    <citation type="submission" date="2024-05" db="EMBL/GenBank/DDBJ databases">
        <title>Genome Sequence and Characterization of the New Strain Purple Sulfur Bacterium of Genus Thioalkalicoccus.</title>
        <authorList>
            <person name="Bryantseva I.A."/>
            <person name="Kyndt J.A."/>
            <person name="Imhoff J.F."/>
        </authorList>
    </citation>
    <scope>NUCLEOTIDE SEQUENCE [LARGE SCALE GENOMIC DNA]</scope>
    <source>
        <strain evidence="2 3">Um2</strain>
    </source>
</reference>
<dbReference type="PROSITE" id="PS51977">
    <property type="entry name" value="WGR"/>
    <property type="match status" value="1"/>
</dbReference>
<dbReference type="CDD" id="cd07996">
    <property type="entry name" value="WGR_MMR_like"/>
    <property type="match status" value="1"/>
</dbReference>
<proteinExistence type="predicted"/>
<dbReference type="InterPro" id="IPR036930">
    <property type="entry name" value="WGR_dom_sf"/>
</dbReference>
<dbReference type="RefSeq" id="WP_369667951.1">
    <property type="nucleotide sequence ID" value="NZ_JBDKXB010000023.1"/>
</dbReference>
<dbReference type="InterPro" id="IPR049809">
    <property type="entry name" value="YehF/YfeS-like_WGR"/>
</dbReference>
<dbReference type="Proteomes" id="UP001564408">
    <property type="component" value="Unassembled WGS sequence"/>
</dbReference>
<dbReference type="EMBL" id="JBDKXB010000023">
    <property type="protein sequence ID" value="MEY6433564.1"/>
    <property type="molecule type" value="Genomic_DNA"/>
</dbReference>
<protein>
    <submittedName>
        <fullName evidence="2">WGR domain-containing protein</fullName>
    </submittedName>
</protein>
<evidence type="ECO:0000313" key="3">
    <source>
        <dbReference type="Proteomes" id="UP001564408"/>
    </source>
</evidence>
<gene>
    <name evidence="2" type="ORF">ABC977_14245</name>
</gene>
<evidence type="ECO:0000313" key="2">
    <source>
        <dbReference type="EMBL" id="MEY6433564.1"/>
    </source>
</evidence>
<dbReference type="SUPFAM" id="SSF142921">
    <property type="entry name" value="WGR domain-like"/>
    <property type="match status" value="1"/>
</dbReference>